<accession>A0A928UST6</accession>
<organism evidence="2 3">
    <name type="scientific">Sphingobacterium hungaricum</name>
    <dbReference type="NCBI Taxonomy" id="2082723"/>
    <lineage>
        <taxon>Bacteria</taxon>
        <taxon>Pseudomonadati</taxon>
        <taxon>Bacteroidota</taxon>
        <taxon>Sphingobacteriia</taxon>
        <taxon>Sphingobacteriales</taxon>
        <taxon>Sphingobacteriaceae</taxon>
        <taxon>Sphingobacterium</taxon>
    </lineage>
</organism>
<dbReference type="Proteomes" id="UP000616201">
    <property type="component" value="Unassembled WGS sequence"/>
</dbReference>
<evidence type="ECO:0000313" key="3">
    <source>
        <dbReference type="Proteomes" id="UP000616201"/>
    </source>
</evidence>
<evidence type="ECO:0000313" key="2">
    <source>
        <dbReference type="EMBL" id="MBE8712555.1"/>
    </source>
</evidence>
<evidence type="ECO:0000259" key="1">
    <source>
        <dbReference type="Pfam" id="PF09643"/>
    </source>
</evidence>
<dbReference type="Pfam" id="PF09643">
    <property type="entry name" value="YopX"/>
    <property type="match status" value="1"/>
</dbReference>
<name>A0A928UST6_9SPHI</name>
<dbReference type="InterPro" id="IPR023385">
    <property type="entry name" value="YopX-like_C"/>
</dbReference>
<proteinExistence type="predicted"/>
<keyword evidence="3" id="KW-1185">Reference proteome</keyword>
<sequence length="127" mass="14608">MTTINTVLEKCLKPCIQEIETNGLHYDCYEVTPESVGQFTGKTTRSGKEIYGGDKLQKTKDSYWLVKWSDSDCGWKCWQYVFSKDEDGEYTWKQSTAYPLGHSLSGLLTYNYEVIGNIHEEREVNNG</sequence>
<feature type="domain" description="YopX protein" evidence="1">
    <location>
        <begin position="27"/>
        <end position="121"/>
    </location>
</feature>
<reference evidence="2" key="1">
    <citation type="submission" date="2018-02" db="EMBL/GenBank/DDBJ databases">
        <authorList>
            <person name="Vasarhelyi B.M."/>
            <person name="Deshmukh S."/>
            <person name="Balint B."/>
            <person name="Kukolya J."/>
        </authorList>
    </citation>
    <scope>NUCLEOTIDE SEQUENCE</scope>
    <source>
        <strain evidence="2">KB22</strain>
    </source>
</reference>
<comment type="caution">
    <text evidence="2">The sequence shown here is derived from an EMBL/GenBank/DDBJ whole genome shotgun (WGS) entry which is preliminary data.</text>
</comment>
<dbReference type="InterPro" id="IPR019096">
    <property type="entry name" value="YopX_protein"/>
</dbReference>
<dbReference type="AlphaFoldDB" id="A0A928UST6"/>
<protein>
    <recommendedName>
        <fullName evidence="1">YopX protein domain-containing protein</fullName>
    </recommendedName>
</protein>
<dbReference type="SUPFAM" id="SSF159006">
    <property type="entry name" value="YopX-like"/>
    <property type="match status" value="1"/>
</dbReference>
<gene>
    <name evidence="2" type="ORF">C4F49_02520</name>
</gene>
<dbReference type="Gene3D" id="2.30.30.290">
    <property type="entry name" value="YopX-like domains"/>
    <property type="match status" value="1"/>
</dbReference>
<dbReference type="EMBL" id="PRDK01000001">
    <property type="protein sequence ID" value="MBE8712555.1"/>
    <property type="molecule type" value="Genomic_DNA"/>
</dbReference>